<comment type="caution">
    <text evidence="1">The sequence shown here is derived from an EMBL/GenBank/DDBJ whole genome shotgun (WGS) entry which is preliminary data.</text>
</comment>
<sequence>MQTHRQATPPLIEPPVVTAADECTLLRIVARIEAPPVWDSTAARLLDCARRRWQGRPDIADHPALRRWSQIQDSQQRPEQPCLRTLFAAFASGSLVGGDACADLAAAVMLLASCPAEAVRQPDPHNEQHTVRFSVYGYREDDLPLAEDLILTTVHACGTVLARRCTIMRPPARTAAPLVDHPTPDLFVLGSTAAR</sequence>
<dbReference type="AlphaFoldDB" id="A0A2N3VIY5"/>
<keyword evidence="2" id="KW-1185">Reference proteome</keyword>
<dbReference type="EMBL" id="PJMW01000002">
    <property type="protein sequence ID" value="PKV81571.1"/>
    <property type="molecule type" value="Genomic_DNA"/>
</dbReference>
<accession>A0A2N3VIY5</accession>
<protein>
    <submittedName>
        <fullName evidence="1">Uncharacterized protein</fullName>
    </submittedName>
</protein>
<evidence type="ECO:0000313" key="2">
    <source>
        <dbReference type="Proteomes" id="UP000233766"/>
    </source>
</evidence>
<dbReference type="OrthoDB" id="4550087at2"/>
<dbReference type="Proteomes" id="UP000233766">
    <property type="component" value="Unassembled WGS sequence"/>
</dbReference>
<organism evidence="1 2">
    <name type="scientific">Nocardia fluminea</name>
    <dbReference type="NCBI Taxonomy" id="134984"/>
    <lineage>
        <taxon>Bacteria</taxon>
        <taxon>Bacillati</taxon>
        <taxon>Actinomycetota</taxon>
        <taxon>Actinomycetes</taxon>
        <taxon>Mycobacteriales</taxon>
        <taxon>Nocardiaceae</taxon>
        <taxon>Nocardia</taxon>
    </lineage>
</organism>
<gene>
    <name evidence="1" type="ORF">ATK86_6040</name>
</gene>
<name>A0A2N3VIY5_9NOCA</name>
<proteinExistence type="predicted"/>
<evidence type="ECO:0000313" key="1">
    <source>
        <dbReference type="EMBL" id="PKV81571.1"/>
    </source>
</evidence>
<reference evidence="1 2" key="1">
    <citation type="submission" date="2017-12" db="EMBL/GenBank/DDBJ databases">
        <title>Sequencing the genomes of 1000 Actinobacteria strains.</title>
        <authorList>
            <person name="Klenk H.-P."/>
        </authorList>
    </citation>
    <scope>NUCLEOTIDE SEQUENCE [LARGE SCALE GENOMIC DNA]</scope>
    <source>
        <strain evidence="1 2">DSM 44489</strain>
    </source>
</reference>
<dbReference type="RefSeq" id="WP_101467273.1">
    <property type="nucleotide sequence ID" value="NZ_PJMW01000002.1"/>
</dbReference>